<evidence type="ECO:0000259" key="4">
    <source>
        <dbReference type="Pfam" id="PF00266"/>
    </source>
</evidence>
<evidence type="ECO:0000256" key="1">
    <source>
        <dbReference type="ARBA" id="ARBA00001933"/>
    </source>
</evidence>
<keyword evidence="6" id="KW-1185">Reference proteome</keyword>
<evidence type="ECO:0000256" key="2">
    <source>
        <dbReference type="ARBA" id="ARBA00050776"/>
    </source>
</evidence>
<feature type="signal peptide" evidence="3">
    <location>
        <begin position="1"/>
        <end position="23"/>
    </location>
</feature>
<comment type="catalytic activity">
    <reaction evidence="2">
        <text>(sulfur carrier)-H + L-cysteine = (sulfur carrier)-SH + L-alanine</text>
        <dbReference type="Rhea" id="RHEA:43892"/>
        <dbReference type="Rhea" id="RHEA-COMP:14737"/>
        <dbReference type="Rhea" id="RHEA-COMP:14739"/>
        <dbReference type="ChEBI" id="CHEBI:29917"/>
        <dbReference type="ChEBI" id="CHEBI:35235"/>
        <dbReference type="ChEBI" id="CHEBI:57972"/>
        <dbReference type="ChEBI" id="CHEBI:64428"/>
        <dbReference type="EC" id="2.8.1.7"/>
    </reaction>
</comment>
<dbReference type="InterPro" id="IPR015422">
    <property type="entry name" value="PyrdxlP-dep_Trfase_small"/>
</dbReference>
<evidence type="ECO:0000313" key="6">
    <source>
        <dbReference type="Proteomes" id="UP000269289"/>
    </source>
</evidence>
<dbReference type="AlphaFoldDB" id="A0A3M2IM49"/>
<keyword evidence="5" id="KW-0032">Aminotransferase</keyword>
<comment type="cofactor">
    <cofactor evidence="1">
        <name>pyridoxal 5'-phosphate</name>
        <dbReference type="ChEBI" id="CHEBI:597326"/>
    </cofactor>
</comment>
<gene>
    <name evidence="5" type="ORF">EBM89_20675</name>
</gene>
<dbReference type="SUPFAM" id="SSF53383">
    <property type="entry name" value="PLP-dependent transferases"/>
    <property type="match status" value="1"/>
</dbReference>
<name>A0A3M2IM49_9CELL</name>
<dbReference type="OrthoDB" id="9808002at2"/>
<dbReference type="EMBL" id="RFFI01000255">
    <property type="protein sequence ID" value="RMI01016.1"/>
    <property type="molecule type" value="Genomic_DNA"/>
</dbReference>
<dbReference type="InterPro" id="IPR015424">
    <property type="entry name" value="PyrdxlP-dep_Trfase"/>
</dbReference>
<dbReference type="Proteomes" id="UP000269289">
    <property type="component" value="Unassembled WGS sequence"/>
</dbReference>
<dbReference type="PANTHER" id="PTHR11601:SF34">
    <property type="entry name" value="CYSTEINE DESULFURASE"/>
    <property type="match status" value="1"/>
</dbReference>
<evidence type="ECO:0000313" key="5">
    <source>
        <dbReference type="EMBL" id="RMI01016.1"/>
    </source>
</evidence>
<keyword evidence="3" id="KW-0732">Signal</keyword>
<sequence>RWFPGGVAVPAALAAAVALQAAAARVAAGPDPRTDLVDRLRARIAAEVPEVDVAGPAARDDRLPHVLTFSCLYVDGEAVVTALDRAGFAVASGSACTSATEQPSHVLAAMGALTQGNVRLSLPVGTRAADVERFCDVLPGVVADIRRAAGLTDL</sequence>
<dbReference type="Gene3D" id="3.90.1150.10">
    <property type="entry name" value="Aspartate Aminotransferase, domain 1"/>
    <property type="match status" value="1"/>
</dbReference>
<dbReference type="PANTHER" id="PTHR11601">
    <property type="entry name" value="CYSTEINE DESULFURYLASE FAMILY MEMBER"/>
    <property type="match status" value="1"/>
</dbReference>
<proteinExistence type="predicted"/>
<protein>
    <submittedName>
        <fullName evidence="5">Aminotransferase class V-fold PLP-dependent enzyme</fullName>
    </submittedName>
</protein>
<keyword evidence="5" id="KW-0808">Transferase</keyword>
<organism evidence="5 6">
    <name type="scientific">Cellulomonas triticagri</name>
    <dbReference type="NCBI Taxonomy" id="2483352"/>
    <lineage>
        <taxon>Bacteria</taxon>
        <taxon>Bacillati</taxon>
        <taxon>Actinomycetota</taxon>
        <taxon>Actinomycetes</taxon>
        <taxon>Micrococcales</taxon>
        <taxon>Cellulomonadaceae</taxon>
        <taxon>Cellulomonas</taxon>
    </lineage>
</organism>
<evidence type="ECO:0000256" key="3">
    <source>
        <dbReference type="SAM" id="SignalP"/>
    </source>
</evidence>
<dbReference type="Pfam" id="PF00266">
    <property type="entry name" value="Aminotran_5"/>
    <property type="match status" value="1"/>
</dbReference>
<dbReference type="GO" id="GO:0031071">
    <property type="term" value="F:cysteine desulfurase activity"/>
    <property type="evidence" value="ECO:0007669"/>
    <property type="project" value="UniProtKB-EC"/>
</dbReference>
<feature type="non-terminal residue" evidence="5">
    <location>
        <position position="1"/>
    </location>
</feature>
<feature type="domain" description="Aminotransferase class V" evidence="4">
    <location>
        <begin position="13"/>
        <end position="134"/>
    </location>
</feature>
<comment type="caution">
    <text evidence="5">The sequence shown here is derived from an EMBL/GenBank/DDBJ whole genome shotgun (WGS) entry which is preliminary data.</text>
</comment>
<feature type="chain" id="PRO_5018256067" evidence="3">
    <location>
        <begin position="24"/>
        <end position="154"/>
    </location>
</feature>
<dbReference type="GO" id="GO:0008483">
    <property type="term" value="F:transaminase activity"/>
    <property type="evidence" value="ECO:0007669"/>
    <property type="project" value="UniProtKB-KW"/>
</dbReference>
<reference evidence="5 6" key="1">
    <citation type="submission" date="2018-10" db="EMBL/GenBank/DDBJ databases">
        <title>Isolation, diversity and antifungal activity of actinobacteria from wheat.</title>
        <authorList>
            <person name="Han C."/>
        </authorList>
    </citation>
    <scope>NUCLEOTIDE SEQUENCE [LARGE SCALE GENOMIC DNA]</scope>
    <source>
        <strain evidence="5 6">NEAU-YY56</strain>
    </source>
</reference>
<accession>A0A3M2IM49</accession>
<dbReference type="RefSeq" id="WP_122151418.1">
    <property type="nucleotide sequence ID" value="NZ_RFFI01000255.1"/>
</dbReference>
<dbReference type="InterPro" id="IPR000192">
    <property type="entry name" value="Aminotrans_V_dom"/>
</dbReference>